<organism evidence="3 4">
    <name type="scientific">Borrelia duttonii (strain Ly)</name>
    <dbReference type="NCBI Taxonomy" id="412419"/>
    <lineage>
        <taxon>Bacteria</taxon>
        <taxon>Pseudomonadati</taxon>
        <taxon>Spirochaetota</taxon>
        <taxon>Spirochaetia</taxon>
        <taxon>Spirochaetales</taxon>
        <taxon>Borreliaceae</taxon>
        <taxon>Borrelia</taxon>
    </lineage>
</organism>
<dbReference type="HOGENOM" id="CLU_1632186_0_0_12"/>
<protein>
    <submittedName>
        <fullName evidence="3">Uncharacterized conserved protein</fullName>
    </submittedName>
</protein>
<evidence type="ECO:0000313" key="3">
    <source>
        <dbReference type="EMBL" id="ACH93223.1"/>
    </source>
</evidence>
<proteinExistence type="predicted"/>
<keyword evidence="2" id="KW-1133">Transmembrane helix</keyword>
<gene>
    <name evidence="3" type="ordered locus">BDU_271</name>
</gene>
<evidence type="ECO:0000313" key="4">
    <source>
        <dbReference type="Proteomes" id="UP000000611"/>
    </source>
</evidence>
<feature type="transmembrane region" description="Helical" evidence="2">
    <location>
        <begin position="36"/>
        <end position="57"/>
    </location>
</feature>
<dbReference type="STRING" id="412419.BDU_271"/>
<dbReference type="KEGG" id="bdu:BDU_271"/>
<keyword evidence="2" id="KW-0812">Transmembrane</keyword>
<dbReference type="Proteomes" id="UP000000611">
    <property type="component" value="Chromosome"/>
</dbReference>
<evidence type="ECO:0000256" key="1">
    <source>
        <dbReference type="SAM" id="MobiDB-lite"/>
    </source>
</evidence>
<accession>B5RL94</accession>
<dbReference type="RefSeq" id="WP_012538034.1">
    <property type="nucleotide sequence ID" value="NC_011229.1"/>
</dbReference>
<keyword evidence="4" id="KW-1185">Reference proteome</keyword>
<feature type="region of interest" description="Disordered" evidence="1">
    <location>
        <begin position="76"/>
        <end position="95"/>
    </location>
</feature>
<dbReference type="EMBL" id="CP000976">
    <property type="protein sequence ID" value="ACH93223.1"/>
    <property type="molecule type" value="Genomic_DNA"/>
</dbReference>
<reference evidence="3 4" key="1">
    <citation type="journal article" date="2008" name="PLoS Genet.">
        <title>The genome of Borrelia recurrentis, the agent of deadly louse-borne relapsing fever, is a degraded subset of tick-borne Borrelia duttonii.</title>
        <authorList>
            <person name="Lescot M."/>
            <person name="Audic S."/>
            <person name="Robert C."/>
            <person name="Nguyen T.T."/>
            <person name="Blanc G."/>
            <person name="Cutler S.J."/>
            <person name="Wincker P."/>
            <person name="Couloux A."/>
            <person name="Claverie J.-M."/>
            <person name="Raoult D."/>
            <person name="Drancourt M."/>
        </authorList>
    </citation>
    <scope>NUCLEOTIDE SEQUENCE [LARGE SCALE GENOMIC DNA]</scope>
    <source>
        <strain evidence="3 4">Ly</strain>
    </source>
</reference>
<keyword evidence="2" id="KW-0472">Membrane</keyword>
<sequence>MLFGKKSKYVLLFSSFAFILAMILGIFARVSFLTVLFRAFLQFLIFFAIGLLIEFIYNKYLYELFKDNDLSSNKDVINKNDNSQPEPNDIDSSLIKDFSSKNDKVDNSNYDFSEDLNKYADVRDRQNNVNFESKLSEQISYVKNSDPKVVADTIKTLINKKE</sequence>
<name>B5RL94_BORDL</name>
<evidence type="ECO:0000256" key="2">
    <source>
        <dbReference type="SAM" id="Phobius"/>
    </source>
</evidence>
<feature type="compositionally biased region" description="Polar residues" evidence="1">
    <location>
        <begin position="76"/>
        <end position="86"/>
    </location>
</feature>
<dbReference type="OrthoDB" id="350988at2"/>
<feature type="transmembrane region" description="Helical" evidence="2">
    <location>
        <begin position="9"/>
        <end position="30"/>
    </location>
</feature>
<dbReference type="AlphaFoldDB" id="B5RL94"/>